<keyword evidence="2" id="KW-1185">Reference proteome</keyword>
<dbReference type="AlphaFoldDB" id="A1A0S7"/>
<dbReference type="Proteomes" id="UP000008702">
    <property type="component" value="Chromosome"/>
</dbReference>
<dbReference type="EMBL" id="AP009256">
    <property type="protein sequence ID" value="BAF39310.1"/>
    <property type="molecule type" value="Genomic_DNA"/>
</dbReference>
<dbReference type="HOGENOM" id="CLU_2731885_0_0_11"/>
<evidence type="ECO:0000313" key="2">
    <source>
        <dbReference type="Proteomes" id="UP000008702"/>
    </source>
</evidence>
<protein>
    <submittedName>
        <fullName evidence="1">Uncharacterized protein</fullName>
    </submittedName>
</protein>
<sequence length="71" mass="7996">MQSSSGISQPARLLHKACRWHTRITSIQVCRTMLDNRVATATAVIRRVAPTPSWHRSHSPTRHLARIASNL</sequence>
<reference evidence="1 2" key="1">
    <citation type="submission" date="2006-12" db="EMBL/GenBank/DDBJ databases">
        <title>Bifidobacterium adolescentis complete genome sequence.</title>
        <authorList>
            <person name="Suzuki T."/>
            <person name="Tsuda Y."/>
            <person name="Kanou N."/>
            <person name="Inoue T."/>
            <person name="Kumazaki K."/>
            <person name="Nagano S."/>
            <person name="Hirai S."/>
            <person name="Tanaka K."/>
            <person name="Watanabe K."/>
        </authorList>
    </citation>
    <scope>NUCLEOTIDE SEQUENCE [LARGE SCALE GENOMIC DNA]</scope>
    <source>
        <strain evidence="2">ATCC 15703 / DSM 20083 / NCTC 11814 / E194a</strain>
    </source>
</reference>
<dbReference type="KEGG" id="bad:BAD_0529"/>
<accession>A1A0S7</accession>
<evidence type="ECO:0000313" key="1">
    <source>
        <dbReference type="EMBL" id="BAF39310.1"/>
    </source>
</evidence>
<proteinExistence type="predicted"/>
<gene>
    <name evidence="1" type="ordered locus">BAD_0529</name>
</gene>
<name>A1A0S7_BIFAA</name>
<dbReference type="STRING" id="367928.BAD_0529"/>
<organism evidence="1 2">
    <name type="scientific">Bifidobacterium adolescentis (strain ATCC 15703 / DSM 20083 / NCTC 11814 / E194a)</name>
    <dbReference type="NCBI Taxonomy" id="367928"/>
    <lineage>
        <taxon>Bacteria</taxon>
        <taxon>Bacillati</taxon>
        <taxon>Actinomycetota</taxon>
        <taxon>Actinomycetes</taxon>
        <taxon>Bifidobacteriales</taxon>
        <taxon>Bifidobacteriaceae</taxon>
        <taxon>Bifidobacterium</taxon>
    </lineage>
</organism>